<protein>
    <submittedName>
        <fullName evidence="1">Uncharacterized protein</fullName>
    </submittedName>
</protein>
<name>A0AAU8HYZ6_9CAUD</name>
<accession>A0AAU8HYZ6</accession>
<proteinExistence type="predicted"/>
<reference evidence="1" key="1">
    <citation type="submission" date="2024-06" db="EMBL/GenBank/DDBJ databases">
        <title>High activity and specificity of bacteriophage cocktails against carbapenem-resistant Klebsiella pneumoniae belonging to high-risk clones CG258 and ST307.</title>
        <authorList>
            <person name="Jimenez Quiceno J."/>
            <person name="Salazar Ospina L."/>
            <person name="Tellez Carrasquilla S."/>
        </authorList>
    </citation>
    <scope>NUCLEOTIDE SEQUENCE</scope>
</reference>
<sequence>MISLAPYLRQQWTNFVSCCNKLRSCFDRLLNNTQVKF</sequence>
<dbReference type="EMBL" id="PP895363">
    <property type="protein sequence ID" value="XCI77961.1"/>
    <property type="molecule type" value="Genomic_DNA"/>
</dbReference>
<organism evidence="1">
    <name type="scientific">Klebsiella phage FKP3</name>
    <dbReference type="NCBI Taxonomy" id="3231233"/>
    <lineage>
        <taxon>Viruses</taxon>
        <taxon>Duplodnaviria</taxon>
        <taxon>Heunggongvirae</taxon>
        <taxon>Uroviricota</taxon>
        <taxon>Caudoviricetes</taxon>
        <taxon>Stephanstirmvirinae</taxon>
        <taxon>Justusliebigvirus</taxon>
    </lineage>
</organism>
<evidence type="ECO:0000313" key="1">
    <source>
        <dbReference type="EMBL" id="XCI77961.1"/>
    </source>
</evidence>